<proteinExistence type="predicted"/>
<dbReference type="RefSeq" id="WP_382367390.1">
    <property type="nucleotide sequence ID" value="NZ_JBHRZI010000003.1"/>
</dbReference>
<reference evidence="2" key="1">
    <citation type="journal article" date="2019" name="Int. J. Syst. Evol. Microbiol.">
        <title>The Global Catalogue of Microorganisms (GCM) 10K type strain sequencing project: providing services to taxonomists for standard genome sequencing and annotation.</title>
        <authorList>
            <consortium name="The Broad Institute Genomics Platform"/>
            <consortium name="The Broad Institute Genome Sequencing Center for Infectious Disease"/>
            <person name="Wu L."/>
            <person name="Ma J."/>
        </authorList>
    </citation>
    <scope>NUCLEOTIDE SEQUENCE [LARGE SCALE GENOMIC DNA]</scope>
    <source>
        <strain evidence="2">CGMCC 4.7405</strain>
    </source>
</reference>
<gene>
    <name evidence="1" type="ORF">ACFOWZ_01465</name>
</gene>
<organism evidence="1 2">
    <name type="scientific">Lentzea rhizosphaerae</name>
    <dbReference type="NCBI Taxonomy" id="2041025"/>
    <lineage>
        <taxon>Bacteria</taxon>
        <taxon>Bacillati</taxon>
        <taxon>Actinomycetota</taxon>
        <taxon>Actinomycetes</taxon>
        <taxon>Pseudonocardiales</taxon>
        <taxon>Pseudonocardiaceae</taxon>
        <taxon>Lentzea</taxon>
    </lineage>
</organism>
<accession>A0ABV8BID0</accession>
<dbReference type="Proteomes" id="UP001595690">
    <property type="component" value="Unassembled WGS sequence"/>
</dbReference>
<dbReference type="Gene3D" id="3.30.160.620">
    <property type="match status" value="1"/>
</dbReference>
<keyword evidence="2" id="KW-1185">Reference proteome</keyword>
<comment type="caution">
    <text evidence="1">The sequence shown here is derived from an EMBL/GenBank/DDBJ whole genome shotgun (WGS) entry which is preliminary data.</text>
</comment>
<dbReference type="EMBL" id="JBHRZI010000003">
    <property type="protein sequence ID" value="MFC3890128.1"/>
    <property type="molecule type" value="Genomic_DNA"/>
</dbReference>
<dbReference type="Gene3D" id="3.40.1620.10">
    <property type="entry name" value="YefM-like domain"/>
    <property type="match status" value="1"/>
</dbReference>
<evidence type="ECO:0000313" key="2">
    <source>
        <dbReference type="Proteomes" id="UP001595690"/>
    </source>
</evidence>
<evidence type="ECO:0000313" key="1">
    <source>
        <dbReference type="EMBL" id="MFC3890128.1"/>
    </source>
</evidence>
<protein>
    <submittedName>
        <fullName evidence="1">Type II toxin-antitoxin system HicB family antitoxin</fullName>
    </submittedName>
</protein>
<sequence>MSAAVHFESYSEGRANLKTLLDAAEQGRVATLRRDRHTAVVVDSDRMRHFLSSVVPSHASVVPENGGWSVFIPGLPVSADGNSFDEAITEMIDALREYAEDWQARLRDAPNHRENWGIVALIALSTDEQLQAWLVG</sequence>
<dbReference type="InterPro" id="IPR035069">
    <property type="entry name" value="TTHA1013/TTHA0281-like"/>
</dbReference>
<dbReference type="Pfam" id="PF12910">
    <property type="entry name" value="PHD_like"/>
    <property type="match status" value="1"/>
</dbReference>
<name>A0ABV8BID0_9PSEU</name>
<dbReference type="SUPFAM" id="SSF143100">
    <property type="entry name" value="TTHA1013/TTHA0281-like"/>
    <property type="match status" value="1"/>
</dbReference>
<dbReference type="InterPro" id="IPR035424">
    <property type="entry name" value="Antitoxin_RelB"/>
</dbReference>